<keyword evidence="2" id="KW-1185">Reference proteome</keyword>
<gene>
    <name evidence="1" type="ORF">RM445_30975</name>
</gene>
<accession>A0ABU2NJ35</accession>
<evidence type="ECO:0008006" key="3">
    <source>
        <dbReference type="Google" id="ProtNLM"/>
    </source>
</evidence>
<organism evidence="1 2">
    <name type="scientific">Pseudonocardia charpentierae</name>
    <dbReference type="NCBI Taxonomy" id="3075545"/>
    <lineage>
        <taxon>Bacteria</taxon>
        <taxon>Bacillati</taxon>
        <taxon>Actinomycetota</taxon>
        <taxon>Actinomycetes</taxon>
        <taxon>Pseudonocardiales</taxon>
        <taxon>Pseudonocardiaceae</taxon>
        <taxon>Pseudonocardia</taxon>
    </lineage>
</organism>
<sequence>MSRVIVDCHCHSHIFNAEDLPTDGFIKRQSPLPALLTGVLSLPLDRLSAWAAPGSKEASSSSP</sequence>
<comment type="caution">
    <text evidence="1">The sequence shown here is derived from an EMBL/GenBank/DDBJ whole genome shotgun (WGS) entry which is preliminary data.</text>
</comment>
<dbReference type="EMBL" id="JAVREJ010000052">
    <property type="protein sequence ID" value="MDT0353914.1"/>
    <property type="molecule type" value="Genomic_DNA"/>
</dbReference>
<protein>
    <recommendedName>
        <fullName evidence="3">Amidohydrolase</fullName>
    </recommendedName>
</protein>
<reference evidence="2" key="1">
    <citation type="submission" date="2023-07" db="EMBL/GenBank/DDBJ databases">
        <title>30 novel species of actinomycetes from the DSMZ collection.</title>
        <authorList>
            <person name="Nouioui I."/>
        </authorList>
    </citation>
    <scope>NUCLEOTIDE SEQUENCE [LARGE SCALE GENOMIC DNA]</scope>
    <source>
        <strain evidence="2">DSM 45834</strain>
    </source>
</reference>
<dbReference type="RefSeq" id="WP_311560424.1">
    <property type="nucleotide sequence ID" value="NZ_JAVREJ010000052.1"/>
</dbReference>
<evidence type="ECO:0000313" key="1">
    <source>
        <dbReference type="EMBL" id="MDT0353914.1"/>
    </source>
</evidence>
<dbReference type="Proteomes" id="UP001183202">
    <property type="component" value="Unassembled WGS sequence"/>
</dbReference>
<name>A0ABU2NJ35_9PSEU</name>
<evidence type="ECO:0000313" key="2">
    <source>
        <dbReference type="Proteomes" id="UP001183202"/>
    </source>
</evidence>
<proteinExistence type="predicted"/>